<dbReference type="KEGG" id="obg:Verru16b_02086"/>
<organism evidence="2 3">
    <name type="scientific">Lacunisphaera limnophila</name>
    <dbReference type="NCBI Taxonomy" id="1838286"/>
    <lineage>
        <taxon>Bacteria</taxon>
        <taxon>Pseudomonadati</taxon>
        <taxon>Verrucomicrobiota</taxon>
        <taxon>Opitutia</taxon>
        <taxon>Opitutales</taxon>
        <taxon>Opitutaceae</taxon>
        <taxon>Lacunisphaera</taxon>
    </lineage>
</organism>
<evidence type="ECO:0000313" key="3">
    <source>
        <dbReference type="Proteomes" id="UP000095228"/>
    </source>
</evidence>
<dbReference type="RefSeq" id="WP_069962211.1">
    <property type="nucleotide sequence ID" value="NZ_CP016094.1"/>
</dbReference>
<keyword evidence="1" id="KW-1133">Transmembrane helix</keyword>
<feature type="transmembrane region" description="Helical" evidence="1">
    <location>
        <begin position="12"/>
        <end position="31"/>
    </location>
</feature>
<protein>
    <submittedName>
        <fullName evidence="2">Uncharacterized protein</fullName>
    </submittedName>
</protein>
<evidence type="ECO:0000313" key="2">
    <source>
        <dbReference type="EMBL" id="AOS45017.1"/>
    </source>
</evidence>
<accession>A0A1D8AVU8</accession>
<reference evidence="2 3" key="1">
    <citation type="submission" date="2016-06" db="EMBL/GenBank/DDBJ databases">
        <title>Three novel species with peptidoglycan cell walls form the new genus Lacunisphaera gen. nov. in the family Opitutaceae of the verrucomicrobial subdivision 4.</title>
        <authorList>
            <person name="Rast P."/>
            <person name="Gloeckner I."/>
            <person name="Jogler M."/>
            <person name="Boedeker C."/>
            <person name="Jeske O."/>
            <person name="Wiegand S."/>
            <person name="Reinhardt R."/>
            <person name="Schumann P."/>
            <person name="Rohde M."/>
            <person name="Spring S."/>
            <person name="Gloeckner F.O."/>
            <person name="Jogler C."/>
        </authorList>
    </citation>
    <scope>NUCLEOTIDE SEQUENCE [LARGE SCALE GENOMIC DNA]</scope>
    <source>
        <strain evidence="2 3">IG16b</strain>
    </source>
</reference>
<keyword evidence="1" id="KW-0812">Transmembrane</keyword>
<evidence type="ECO:0000256" key="1">
    <source>
        <dbReference type="SAM" id="Phobius"/>
    </source>
</evidence>
<sequence>MSDSSFSFPHRTPVFTALIVILCFAAFGWLAKRIYVPHAADVQAVEGVLTPAERKVRLAELRTKEQSAATTYGWVDQPKGVVRLPIDRAIELTVRDHAKK</sequence>
<keyword evidence="1" id="KW-0472">Membrane</keyword>
<gene>
    <name evidence="2" type="ORF">Verru16b_02086</name>
</gene>
<dbReference type="AlphaFoldDB" id="A0A1D8AVU8"/>
<keyword evidence="3" id="KW-1185">Reference proteome</keyword>
<dbReference type="EMBL" id="CP016094">
    <property type="protein sequence ID" value="AOS45017.1"/>
    <property type="molecule type" value="Genomic_DNA"/>
</dbReference>
<dbReference type="STRING" id="1838286.Verru16b_02086"/>
<proteinExistence type="predicted"/>
<dbReference type="OrthoDB" id="195339at2"/>
<dbReference type="Proteomes" id="UP000095228">
    <property type="component" value="Chromosome"/>
</dbReference>
<name>A0A1D8AVU8_9BACT</name>